<proteinExistence type="predicted"/>
<comment type="caution">
    <text evidence="2">The sequence shown here is derived from an EMBL/GenBank/DDBJ whole genome shotgun (WGS) entry which is preliminary data.</text>
</comment>
<feature type="region of interest" description="Disordered" evidence="1">
    <location>
        <begin position="203"/>
        <end position="238"/>
    </location>
</feature>
<dbReference type="Proteomes" id="UP000703269">
    <property type="component" value="Unassembled WGS sequence"/>
</dbReference>
<reference evidence="2 3" key="1">
    <citation type="submission" date="2021-08" db="EMBL/GenBank/DDBJ databases">
        <title>Draft Genome Sequence of Phanerochaete sordida strain YK-624.</title>
        <authorList>
            <person name="Mori T."/>
            <person name="Dohra H."/>
            <person name="Suzuki T."/>
            <person name="Kawagishi H."/>
            <person name="Hirai H."/>
        </authorList>
    </citation>
    <scope>NUCLEOTIDE SEQUENCE [LARGE SCALE GENOMIC DNA]</scope>
    <source>
        <strain evidence="2 3">YK-624</strain>
    </source>
</reference>
<dbReference type="EMBL" id="BPQB01000017">
    <property type="protein sequence ID" value="GJE90479.1"/>
    <property type="molecule type" value="Genomic_DNA"/>
</dbReference>
<accession>A0A9P3G9V8</accession>
<organism evidence="2 3">
    <name type="scientific">Phanerochaete sordida</name>
    <dbReference type="NCBI Taxonomy" id="48140"/>
    <lineage>
        <taxon>Eukaryota</taxon>
        <taxon>Fungi</taxon>
        <taxon>Dikarya</taxon>
        <taxon>Basidiomycota</taxon>
        <taxon>Agaricomycotina</taxon>
        <taxon>Agaricomycetes</taxon>
        <taxon>Polyporales</taxon>
        <taxon>Phanerochaetaceae</taxon>
        <taxon>Phanerochaete</taxon>
    </lineage>
</organism>
<evidence type="ECO:0000313" key="3">
    <source>
        <dbReference type="Proteomes" id="UP000703269"/>
    </source>
</evidence>
<sequence>MNSTAVAESYVNGAYDDEEHLVQMDALRFSYFHLSLYKAHLKHLSLHKAHLKQLATLDPEENAKDEFAGTPTSTQVATPAWSHLWNATASAVYKYADEERWTAGYIQQYWHLSSFPRLTPDELLKGDRELASKCLETIDVIEQGGHFDPSMDELRAALTSFIDGTAPPPEPDRTVVPGILDTPREPLGALSVAYIRSRERYDGRRAPVRARNESDEQERVDRQSSNDRGEEEIHGQGE</sequence>
<protein>
    <submittedName>
        <fullName evidence="2">Uncharacterized protein</fullName>
    </submittedName>
</protein>
<name>A0A9P3G9V8_9APHY</name>
<evidence type="ECO:0000256" key="1">
    <source>
        <dbReference type="SAM" id="MobiDB-lite"/>
    </source>
</evidence>
<evidence type="ECO:0000313" key="2">
    <source>
        <dbReference type="EMBL" id="GJE90479.1"/>
    </source>
</evidence>
<dbReference type="OrthoDB" id="10671328at2759"/>
<dbReference type="AlphaFoldDB" id="A0A9P3G9V8"/>
<gene>
    <name evidence="2" type="ORF">PsYK624_066160</name>
</gene>
<keyword evidence="3" id="KW-1185">Reference proteome</keyword>